<dbReference type="InterPro" id="IPR002575">
    <property type="entry name" value="Aminoglycoside_PTrfase"/>
</dbReference>
<dbReference type="PANTHER" id="PTHR21310:SF56">
    <property type="entry name" value="AMINOGLYCOSIDE PHOSPHOTRANSFERASE DOMAIN-CONTAINING PROTEIN"/>
    <property type="match status" value="1"/>
</dbReference>
<evidence type="ECO:0000259" key="2">
    <source>
        <dbReference type="Pfam" id="PF01636"/>
    </source>
</evidence>
<dbReference type="Pfam" id="PF01636">
    <property type="entry name" value="APH"/>
    <property type="match status" value="1"/>
</dbReference>
<feature type="region of interest" description="Disordered" evidence="1">
    <location>
        <begin position="1"/>
        <end position="27"/>
    </location>
</feature>
<dbReference type="InterPro" id="IPR051678">
    <property type="entry name" value="AGP_Transferase"/>
</dbReference>
<name>A0A6A7BQQ8_9PEZI</name>
<evidence type="ECO:0000256" key="1">
    <source>
        <dbReference type="SAM" id="MobiDB-lite"/>
    </source>
</evidence>
<feature type="domain" description="Aminoglycoside phosphotransferase" evidence="2">
    <location>
        <begin position="84"/>
        <end position="324"/>
    </location>
</feature>
<reference evidence="3" key="1">
    <citation type="journal article" date="2020" name="Stud. Mycol.">
        <title>101 Dothideomycetes genomes: a test case for predicting lifestyles and emergence of pathogens.</title>
        <authorList>
            <person name="Haridas S."/>
            <person name="Albert R."/>
            <person name="Binder M."/>
            <person name="Bloem J."/>
            <person name="Labutti K."/>
            <person name="Salamov A."/>
            <person name="Andreopoulos B."/>
            <person name="Baker S."/>
            <person name="Barry K."/>
            <person name="Bills G."/>
            <person name="Bluhm B."/>
            <person name="Cannon C."/>
            <person name="Castanera R."/>
            <person name="Culley D."/>
            <person name="Daum C."/>
            <person name="Ezra D."/>
            <person name="Gonzalez J."/>
            <person name="Henrissat B."/>
            <person name="Kuo A."/>
            <person name="Liang C."/>
            <person name="Lipzen A."/>
            <person name="Lutzoni F."/>
            <person name="Magnuson J."/>
            <person name="Mondo S."/>
            <person name="Nolan M."/>
            <person name="Ohm R."/>
            <person name="Pangilinan J."/>
            <person name="Park H.-J."/>
            <person name="Ramirez L."/>
            <person name="Alfaro M."/>
            <person name="Sun H."/>
            <person name="Tritt A."/>
            <person name="Yoshinaga Y."/>
            <person name="Zwiers L.-H."/>
            <person name="Turgeon B."/>
            <person name="Goodwin S."/>
            <person name="Spatafora J."/>
            <person name="Crous P."/>
            <person name="Grigoriev I."/>
        </authorList>
    </citation>
    <scope>NUCLEOTIDE SEQUENCE</scope>
    <source>
        <strain evidence="3">CBS 480.64</strain>
    </source>
</reference>
<dbReference type="EMBL" id="MU006038">
    <property type="protein sequence ID" value="KAF2857554.1"/>
    <property type="molecule type" value="Genomic_DNA"/>
</dbReference>
<dbReference type="AlphaFoldDB" id="A0A6A7BQQ8"/>
<dbReference type="SUPFAM" id="SSF56112">
    <property type="entry name" value="Protein kinase-like (PK-like)"/>
    <property type="match status" value="1"/>
</dbReference>
<sequence length="463" mass="52681">MSTSNSPKSSSPSSDPGTPNSASMYGFSDEPYDTFQPKIAALLESIGHFKDIVLEHLRGGSFNHVIIARATRISTNDPIQGIFRIPRDVFNEPIDVEIEDQAAVLQMLNAQKNLNTPKLLAFDASLNNPIHFPFTFIELAPGLRLHDVYRGMSLPEKLSMVDELVKYLLAAERVTFPRHGIITAAKDSPVKGSIYDPSGLPPMQLDFRHLGEFCNLGDRSNRTNSSPESWTDTLFNMIASECNGADTSSDYDPILEIWERVREVFHQMCDSGHFSLRHEASLSTAPSILYHWDLEPRNIIVTRTDEGYRIEKIIDWDGVQAVPPVMARRPPIWLWDTTDEMWDFTIGIEMESVGSDFDGDADLLDPRRYNACKGRLSDDERLIRTRFEERLVQGLGEIYEGYNMRDYMEEAYGNGRWIRRMTRIVVNGIHSDWEEKRLEHLIENRGAFMKRSQSGAESEVSRG</sequence>
<evidence type="ECO:0000313" key="3">
    <source>
        <dbReference type="EMBL" id="KAF2857554.1"/>
    </source>
</evidence>
<dbReference type="PANTHER" id="PTHR21310">
    <property type="entry name" value="AMINOGLYCOSIDE PHOSPHOTRANSFERASE-RELATED-RELATED"/>
    <property type="match status" value="1"/>
</dbReference>
<keyword evidence="4" id="KW-1185">Reference proteome</keyword>
<gene>
    <name evidence="3" type="ORF">K470DRAFT_170367</name>
</gene>
<dbReference type="Proteomes" id="UP000799421">
    <property type="component" value="Unassembled WGS sequence"/>
</dbReference>
<proteinExistence type="predicted"/>
<dbReference type="OrthoDB" id="10003767at2759"/>
<protein>
    <recommendedName>
        <fullName evidence="2">Aminoglycoside phosphotransferase domain-containing protein</fullName>
    </recommendedName>
</protein>
<evidence type="ECO:0000313" key="4">
    <source>
        <dbReference type="Proteomes" id="UP000799421"/>
    </source>
</evidence>
<feature type="compositionally biased region" description="Low complexity" evidence="1">
    <location>
        <begin position="1"/>
        <end position="21"/>
    </location>
</feature>
<organism evidence="3 4">
    <name type="scientific">Piedraia hortae CBS 480.64</name>
    <dbReference type="NCBI Taxonomy" id="1314780"/>
    <lineage>
        <taxon>Eukaryota</taxon>
        <taxon>Fungi</taxon>
        <taxon>Dikarya</taxon>
        <taxon>Ascomycota</taxon>
        <taxon>Pezizomycotina</taxon>
        <taxon>Dothideomycetes</taxon>
        <taxon>Dothideomycetidae</taxon>
        <taxon>Capnodiales</taxon>
        <taxon>Piedraiaceae</taxon>
        <taxon>Piedraia</taxon>
    </lineage>
</organism>
<dbReference type="InterPro" id="IPR011009">
    <property type="entry name" value="Kinase-like_dom_sf"/>
</dbReference>
<accession>A0A6A7BQQ8</accession>